<dbReference type="AlphaFoldDB" id="A0A514LDA2"/>
<dbReference type="KEGG" id="sale:EPH95_00475"/>
<name>A0A514LDA2_9BACI</name>
<evidence type="ECO:0000256" key="6">
    <source>
        <dbReference type="ARBA" id="ARBA00023136"/>
    </source>
</evidence>
<comment type="similarity">
    <text evidence="2">Belongs to the GSP F family.</text>
</comment>
<evidence type="ECO:0000313" key="10">
    <source>
        <dbReference type="Proteomes" id="UP000319756"/>
    </source>
</evidence>
<dbReference type="InterPro" id="IPR047692">
    <property type="entry name" value="T4P_ComGB"/>
</dbReference>
<dbReference type="InterPro" id="IPR042094">
    <property type="entry name" value="T2SS_GspF_sf"/>
</dbReference>
<protein>
    <submittedName>
        <fullName evidence="9">Type II secretion system F family protein</fullName>
    </submittedName>
</protein>
<evidence type="ECO:0000256" key="7">
    <source>
        <dbReference type="SAM" id="Phobius"/>
    </source>
</evidence>
<evidence type="ECO:0000259" key="8">
    <source>
        <dbReference type="Pfam" id="PF00482"/>
    </source>
</evidence>
<accession>A0A514LDA2</accession>
<dbReference type="EMBL" id="CP035485">
    <property type="protein sequence ID" value="QDI89833.1"/>
    <property type="molecule type" value="Genomic_DNA"/>
</dbReference>
<reference evidence="10" key="1">
    <citation type="submission" date="2019-01" db="EMBL/GenBank/DDBJ databases">
        <title>Genomic analysis of Salicibibacter sp. NKC3-5.</title>
        <authorList>
            <person name="Oh Y.J."/>
        </authorList>
    </citation>
    <scope>NUCLEOTIDE SEQUENCE [LARGE SCALE GENOMIC DNA]</scope>
    <source>
        <strain evidence="10">NKC3-5</strain>
    </source>
</reference>
<keyword evidence="5 7" id="KW-1133">Transmembrane helix</keyword>
<proteinExistence type="inferred from homology"/>
<evidence type="ECO:0000256" key="1">
    <source>
        <dbReference type="ARBA" id="ARBA00004651"/>
    </source>
</evidence>
<dbReference type="GO" id="GO:0005886">
    <property type="term" value="C:plasma membrane"/>
    <property type="evidence" value="ECO:0007669"/>
    <property type="project" value="UniProtKB-SubCell"/>
</dbReference>
<dbReference type="Proteomes" id="UP000319756">
    <property type="component" value="Chromosome"/>
</dbReference>
<organism evidence="9 10">
    <name type="scientific">Salicibibacter halophilus</name>
    <dbReference type="NCBI Taxonomy" id="2502791"/>
    <lineage>
        <taxon>Bacteria</taxon>
        <taxon>Bacillati</taxon>
        <taxon>Bacillota</taxon>
        <taxon>Bacilli</taxon>
        <taxon>Bacillales</taxon>
        <taxon>Bacillaceae</taxon>
        <taxon>Salicibibacter</taxon>
    </lineage>
</organism>
<dbReference type="InterPro" id="IPR003004">
    <property type="entry name" value="GspF/PilC"/>
</dbReference>
<gene>
    <name evidence="9" type="ORF">EPH95_00475</name>
</gene>
<dbReference type="NCBIfam" id="NF041012">
    <property type="entry name" value="T4P_ComGB"/>
    <property type="match status" value="1"/>
</dbReference>
<feature type="transmembrane region" description="Helical" evidence="7">
    <location>
        <begin position="404"/>
        <end position="428"/>
    </location>
</feature>
<feature type="transmembrane region" description="Helical" evidence="7">
    <location>
        <begin position="241"/>
        <end position="267"/>
    </location>
</feature>
<evidence type="ECO:0000256" key="2">
    <source>
        <dbReference type="ARBA" id="ARBA00005745"/>
    </source>
</evidence>
<evidence type="ECO:0000313" key="9">
    <source>
        <dbReference type="EMBL" id="QDI89833.1"/>
    </source>
</evidence>
<keyword evidence="4 7" id="KW-0812">Transmembrane</keyword>
<feature type="domain" description="Type II secretion system protein GspF" evidence="8">
    <location>
        <begin position="103"/>
        <end position="222"/>
    </location>
</feature>
<sequence>MYDYWSLECPQIIYMKASLPWSPSALSMMSATNGRQSSAFWRMNRCNHYSMIVFKTSRFPMMTAWRTNAWKGYRSAICQRNRGVSVMLKRKDKWKAINKARFFLNVGRLLQRGYTLNHGAKLMMYGEHPEARETISSWIATLQDGRPWAESLKLLNLPSDIRAYLYFSERYGMLSQGFYYAGRMLQQRERFKEKARTLARYPILLIWIIATLFLFMTLFVFPQFEELFMTMDIEYPAVTTFAFAVFQGMPFIFAVLLIALFGCYVYYQRRFRKLNPFQQIERIRNIPGVKPWLNLYITYTVSLQLSQLLKGGLSVHDALQVFIKQTQMPFLKVEGERLQKELNEGKSLNAAIENVSYYQKELADVIRHGQAAGQLDEDLAHYSEMLWEELGERTKKTTVMIQPILFLAIGGFMLLLFLSIFVPIFQLISSLDG</sequence>
<keyword evidence="3" id="KW-1003">Cell membrane</keyword>
<dbReference type="Gene3D" id="1.20.81.30">
    <property type="entry name" value="Type II secretion system (T2SS), domain F"/>
    <property type="match status" value="2"/>
</dbReference>
<dbReference type="Pfam" id="PF00482">
    <property type="entry name" value="T2SSF"/>
    <property type="match status" value="2"/>
</dbReference>
<dbReference type="PANTHER" id="PTHR30012">
    <property type="entry name" value="GENERAL SECRETION PATHWAY PROTEIN"/>
    <property type="match status" value="1"/>
</dbReference>
<dbReference type="PANTHER" id="PTHR30012:SF0">
    <property type="entry name" value="TYPE II SECRETION SYSTEM PROTEIN F-RELATED"/>
    <property type="match status" value="1"/>
</dbReference>
<evidence type="ECO:0000256" key="3">
    <source>
        <dbReference type="ARBA" id="ARBA00022475"/>
    </source>
</evidence>
<dbReference type="InterPro" id="IPR018076">
    <property type="entry name" value="T2SS_GspF_dom"/>
</dbReference>
<feature type="transmembrane region" description="Helical" evidence="7">
    <location>
        <begin position="198"/>
        <end position="221"/>
    </location>
</feature>
<keyword evidence="10" id="KW-1185">Reference proteome</keyword>
<feature type="domain" description="Type II secretion system protein GspF" evidence="8">
    <location>
        <begin position="304"/>
        <end position="423"/>
    </location>
</feature>
<evidence type="ECO:0000256" key="5">
    <source>
        <dbReference type="ARBA" id="ARBA00022989"/>
    </source>
</evidence>
<keyword evidence="6 7" id="KW-0472">Membrane</keyword>
<evidence type="ECO:0000256" key="4">
    <source>
        <dbReference type="ARBA" id="ARBA00022692"/>
    </source>
</evidence>
<comment type="subcellular location">
    <subcellularLocation>
        <location evidence="1">Cell membrane</location>
        <topology evidence="1">Multi-pass membrane protein</topology>
    </subcellularLocation>
</comment>